<evidence type="ECO:0000313" key="1">
    <source>
        <dbReference type="EMBL" id="MST87790.1"/>
    </source>
</evidence>
<keyword evidence="2" id="KW-1185">Reference proteome</keyword>
<reference evidence="1 2" key="1">
    <citation type="submission" date="2019-08" db="EMBL/GenBank/DDBJ databases">
        <title>In-depth cultivation of the pig gut microbiome towards novel bacterial diversity and tailored functional studies.</title>
        <authorList>
            <person name="Wylensek D."/>
            <person name="Hitch T.C.A."/>
            <person name="Clavel T."/>
        </authorList>
    </citation>
    <scope>NUCLEOTIDE SEQUENCE [LARGE SCALE GENOMIC DNA]</scope>
    <source>
        <strain evidence="1 2">Bifido-178-WT-2B</strain>
    </source>
</reference>
<dbReference type="AlphaFoldDB" id="A0A6A8MG48"/>
<gene>
    <name evidence="1" type="ORF">FYJ62_09265</name>
</gene>
<sequence length="115" mass="13769">MWLSVALDDRALKYDDEYKIHIVDGEPSVEYYFDEKTAQALEDDGFLVEMWDKFDAMFDWGDYDFFEPDKCVGFRQWLLDRMKRPMNDTVRPVYEKMLEYANLAIKCNTGIAFDF</sequence>
<organism evidence="1 2">
    <name type="scientific">Lactobacillus porci</name>
    <dbReference type="NCBI Taxonomy" id="2012477"/>
    <lineage>
        <taxon>Bacteria</taxon>
        <taxon>Bacillati</taxon>
        <taxon>Bacillota</taxon>
        <taxon>Bacilli</taxon>
        <taxon>Lactobacillales</taxon>
        <taxon>Lactobacillaceae</taxon>
        <taxon>Lactobacillus</taxon>
    </lineage>
</organism>
<protein>
    <submittedName>
        <fullName evidence="1">Uncharacterized protein</fullName>
    </submittedName>
</protein>
<name>A0A6A8MG48_9LACO</name>
<dbReference type="EMBL" id="VUMX01000035">
    <property type="protein sequence ID" value="MST87790.1"/>
    <property type="molecule type" value="Genomic_DNA"/>
</dbReference>
<dbReference type="Proteomes" id="UP000438120">
    <property type="component" value="Unassembled WGS sequence"/>
</dbReference>
<dbReference type="RefSeq" id="WP_008461530.1">
    <property type="nucleotide sequence ID" value="NZ_VUMX01000035.1"/>
</dbReference>
<proteinExistence type="predicted"/>
<dbReference type="OrthoDB" id="2002535at2"/>
<comment type="caution">
    <text evidence="1">The sequence shown here is derived from an EMBL/GenBank/DDBJ whole genome shotgun (WGS) entry which is preliminary data.</text>
</comment>
<evidence type="ECO:0000313" key="2">
    <source>
        <dbReference type="Proteomes" id="UP000438120"/>
    </source>
</evidence>
<accession>A0A6A8MG48</accession>